<dbReference type="Gene3D" id="2.40.420.20">
    <property type="match status" value="1"/>
</dbReference>
<evidence type="ECO:0000256" key="3">
    <source>
        <dbReference type="SAM" id="MobiDB-lite"/>
    </source>
</evidence>
<dbReference type="KEGG" id="nfl:COO91_02784"/>
<feature type="coiled-coil region" evidence="2">
    <location>
        <begin position="186"/>
        <end position="286"/>
    </location>
</feature>
<dbReference type="InterPro" id="IPR058792">
    <property type="entry name" value="Beta-barrel_RND_2"/>
</dbReference>
<dbReference type="Gene3D" id="2.40.50.100">
    <property type="match status" value="1"/>
</dbReference>
<dbReference type="InterPro" id="IPR058625">
    <property type="entry name" value="MdtA-like_BSH"/>
</dbReference>
<dbReference type="Proteomes" id="UP000232003">
    <property type="component" value="Chromosome"/>
</dbReference>
<dbReference type="Pfam" id="PF25917">
    <property type="entry name" value="BSH_RND"/>
    <property type="match status" value="1"/>
</dbReference>
<dbReference type="AlphaFoldDB" id="A0A2K8SN50"/>
<dbReference type="Pfam" id="PF25954">
    <property type="entry name" value="Beta-barrel_RND_2"/>
    <property type="match status" value="1"/>
</dbReference>
<comment type="similarity">
    <text evidence="1">Belongs to the membrane fusion protein (MFP) (TC 8.A.1) family.</text>
</comment>
<dbReference type="GO" id="GO:0015562">
    <property type="term" value="F:efflux transmembrane transporter activity"/>
    <property type="evidence" value="ECO:0007669"/>
    <property type="project" value="TreeGrafter"/>
</dbReference>
<dbReference type="Gene3D" id="2.40.30.170">
    <property type="match status" value="1"/>
</dbReference>
<name>A0A2K8SN50_9NOSO</name>
<evidence type="ECO:0000259" key="4">
    <source>
        <dbReference type="Pfam" id="PF25917"/>
    </source>
</evidence>
<evidence type="ECO:0000256" key="1">
    <source>
        <dbReference type="ARBA" id="ARBA00009477"/>
    </source>
</evidence>
<keyword evidence="2" id="KW-0175">Coiled coil</keyword>
<dbReference type="FunFam" id="2.40.30.170:FF:000010">
    <property type="entry name" value="Efflux RND transporter periplasmic adaptor subunit"/>
    <property type="match status" value="1"/>
</dbReference>
<dbReference type="InterPro" id="IPR006143">
    <property type="entry name" value="RND_pump_MFP"/>
</dbReference>
<proteinExistence type="inferred from homology"/>
<protein>
    <submittedName>
        <fullName evidence="6">Multidrug efflux pump subunit AcrA</fullName>
    </submittedName>
</protein>
<dbReference type="RefSeq" id="WP_225912531.1">
    <property type="nucleotide sequence ID" value="NZ_CAWNNC010000001.1"/>
</dbReference>
<dbReference type="EMBL" id="CP024785">
    <property type="protein sequence ID" value="AUB36859.1"/>
    <property type="molecule type" value="Genomic_DNA"/>
</dbReference>
<keyword evidence="7" id="KW-1185">Reference proteome</keyword>
<feature type="region of interest" description="Disordered" evidence="3">
    <location>
        <begin position="424"/>
        <end position="463"/>
    </location>
</feature>
<reference evidence="6 7" key="1">
    <citation type="submission" date="2017-11" db="EMBL/GenBank/DDBJ databases">
        <title>Complete genome of a free-living desiccation-tolerant cyanobacterium and its photosynthetic adaptation to extreme terrestrial habitat.</title>
        <authorList>
            <person name="Shang J."/>
        </authorList>
    </citation>
    <scope>NUCLEOTIDE SEQUENCE [LARGE SCALE GENOMIC DNA]</scope>
    <source>
        <strain evidence="6 7">CCNUN1</strain>
    </source>
</reference>
<dbReference type="PANTHER" id="PTHR30469:SF15">
    <property type="entry name" value="HLYD FAMILY OF SECRETION PROTEINS"/>
    <property type="match status" value="1"/>
</dbReference>
<dbReference type="NCBIfam" id="TIGR01730">
    <property type="entry name" value="RND_mfp"/>
    <property type="match status" value="1"/>
</dbReference>
<feature type="domain" description="Multidrug resistance protein MdtA-like barrel-sandwich hybrid" evidence="4">
    <location>
        <begin position="152"/>
        <end position="330"/>
    </location>
</feature>
<evidence type="ECO:0000259" key="5">
    <source>
        <dbReference type="Pfam" id="PF25954"/>
    </source>
</evidence>
<sequence length="532" mass="56666">MILDMNKPHKQVKITDPVAANQLINIQLNSVVDTEVAIPGVVTERSRSAGWAYADLKSRLLANSTSATGEKGEKENYLFSSTSVRSLFISCLVGIGLLTASCGSLPKESADAQSQTRGSRVGGGATPVDVAIARTELLEKQPEYTGNTTPFRIVSVRSQVEARLLALNLDVGDTVKLGQNVGQLDAAILSTELKQAEAELAALKSEVARATNQVSNARAEVERARLEVVQAQADSERQQRLFKAGAIAEQTAQQARTQAKTAAQALRAAQEQVRTEQQAVAAAQGRVLAQQALVAQTKERSSYARLTSPINGIVTEKVTEPGNLLQAGSEVLKIGDFNRVKVVVQVSELELAQIQVGQSVQVRLDAFPDQALIGRVTRISPAADATARLIPVEVVIPNTQGKIGSGLLARVNFENQTQQRVVVPQTAIQKQAGTKNSKGTGETPTNVQQSSPGNTSGIAKANSQDRSGEIFVVIDTEGKTKVTARAVMLGKRADGRVEILSGLQTGERYVVRSGKPLKEGDTVSLSILSEKQ</sequence>
<evidence type="ECO:0000256" key="2">
    <source>
        <dbReference type="SAM" id="Coils"/>
    </source>
</evidence>
<dbReference type="PANTHER" id="PTHR30469">
    <property type="entry name" value="MULTIDRUG RESISTANCE PROTEIN MDTA"/>
    <property type="match status" value="1"/>
</dbReference>
<accession>A0A2K8SN50</accession>
<dbReference type="SUPFAM" id="SSF111369">
    <property type="entry name" value="HlyD-like secretion proteins"/>
    <property type="match status" value="2"/>
</dbReference>
<gene>
    <name evidence="6" type="ORF">COO91_02784</name>
</gene>
<organism evidence="6 7">
    <name type="scientific">Nostoc flagelliforme CCNUN1</name>
    <dbReference type="NCBI Taxonomy" id="2038116"/>
    <lineage>
        <taxon>Bacteria</taxon>
        <taxon>Bacillati</taxon>
        <taxon>Cyanobacteriota</taxon>
        <taxon>Cyanophyceae</taxon>
        <taxon>Nostocales</taxon>
        <taxon>Nostocaceae</taxon>
        <taxon>Nostoc</taxon>
    </lineage>
</organism>
<feature type="domain" description="CusB-like beta-barrel" evidence="5">
    <location>
        <begin position="342"/>
        <end position="416"/>
    </location>
</feature>
<evidence type="ECO:0000313" key="6">
    <source>
        <dbReference type="EMBL" id="AUB36859.1"/>
    </source>
</evidence>
<dbReference type="GO" id="GO:1990281">
    <property type="term" value="C:efflux pump complex"/>
    <property type="evidence" value="ECO:0007669"/>
    <property type="project" value="TreeGrafter"/>
</dbReference>
<evidence type="ECO:0000313" key="7">
    <source>
        <dbReference type="Proteomes" id="UP000232003"/>
    </source>
</evidence>